<dbReference type="AlphaFoldDB" id="A0A6P3S0C1"/>
<dbReference type="Proteomes" id="UP000515202">
    <property type="component" value="Unplaced"/>
</dbReference>
<evidence type="ECO:0000256" key="1">
    <source>
        <dbReference type="SAM" id="MobiDB-lite"/>
    </source>
</evidence>
<dbReference type="GO" id="GO:0005634">
    <property type="term" value="C:nucleus"/>
    <property type="evidence" value="ECO:0007669"/>
    <property type="project" value="TreeGrafter"/>
</dbReference>
<feature type="compositionally biased region" description="Basic and acidic residues" evidence="1">
    <location>
        <begin position="62"/>
        <end position="83"/>
    </location>
</feature>
<organism evidence="2 3">
    <name type="scientific">Pteropus vampyrus</name>
    <name type="common">Large flying fox</name>
    <dbReference type="NCBI Taxonomy" id="132908"/>
    <lineage>
        <taxon>Eukaryota</taxon>
        <taxon>Metazoa</taxon>
        <taxon>Chordata</taxon>
        <taxon>Craniata</taxon>
        <taxon>Vertebrata</taxon>
        <taxon>Euteleostomi</taxon>
        <taxon>Mammalia</taxon>
        <taxon>Eutheria</taxon>
        <taxon>Laurasiatheria</taxon>
        <taxon>Chiroptera</taxon>
        <taxon>Yinpterochiroptera</taxon>
        <taxon>Pteropodoidea</taxon>
        <taxon>Pteropodidae</taxon>
        <taxon>Pteropodinae</taxon>
        <taxon>Pteropus</taxon>
    </lineage>
</organism>
<feature type="region of interest" description="Disordered" evidence="1">
    <location>
        <begin position="1"/>
        <end position="107"/>
    </location>
</feature>
<evidence type="ECO:0000313" key="3">
    <source>
        <dbReference type="RefSeq" id="XP_011385659.1"/>
    </source>
</evidence>
<dbReference type="GeneID" id="105311376"/>
<feature type="compositionally biased region" description="Basic residues" evidence="1">
    <location>
        <begin position="49"/>
        <end position="59"/>
    </location>
</feature>
<dbReference type="KEGG" id="pvp:105311376"/>
<protein>
    <submittedName>
        <fullName evidence="3">Coiled-coil domain-containing protein 137-like</fullName>
    </submittedName>
</protein>
<dbReference type="RefSeq" id="XP_011385659.1">
    <property type="nucleotide sequence ID" value="XM_011387357.2"/>
</dbReference>
<feature type="compositionally biased region" description="Low complexity" evidence="1">
    <location>
        <begin position="9"/>
        <end position="44"/>
    </location>
</feature>
<name>A0A6P3S0C1_PTEVA</name>
<dbReference type="PANTHER" id="PTHR21838:SF2">
    <property type="entry name" value="COILED-COIL DOMAIN-CONTAINING PROTEIN 137"/>
    <property type="match status" value="1"/>
</dbReference>
<sequence>MRMAGGGRRAAVSAASAGPGRPGRPQGRQQQQQQQQLQGKQRSAPWPKPRSKEKKKVNCKPKNQDEQEIPFRLREIMRSRQEMKNPVSNKKRKKEGNVWAPVSGNKA</sequence>
<gene>
    <name evidence="3" type="primary">LOC105311376</name>
</gene>
<reference evidence="3" key="1">
    <citation type="submission" date="2025-08" db="UniProtKB">
        <authorList>
            <consortium name="RefSeq"/>
        </authorList>
    </citation>
    <scope>IDENTIFICATION</scope>
    <source>
        <tissue evidence="3">Kidney</tissue>
    </source>
</reference>
<keyword evidence="2" id="KW-1185">Reference proteome</keyword>
<evidence type="ECO:0000313" key="2">
    <source>
        <dbReference type="Proteomes" id="UP000515202"/>
    </source>
</evidence>
<dbReference type="InterPro" id="IPR026680">
    <property type="entry name" value="CCDC137"/>
</dbReference>
<accession>A0A6P3S0C1</accession>
<dbReference type="PANTHER" id="PTHR21838">
    <property type="entry name" value="COILED-COIL DOMAIN-CONTAINING PROTEIN 137"/>
    <property type="match status" value="1"/>
</dbReference>
<dbReference type="OrthoDB" id="5876637at2759"/>
<proteinExistence type="predicted"/>